<evidence type="ECO:0000313" key="6">
    <source>
        <dbReference type="Proteomes" id="UP000192276"/>
    </source>
</evidence>
<dbReference type="InterPro" id="IPR000866">
    <property type="entry name" value="AhpC/TSA"/>
</dbReference>
<protein>
    <submittedName>
        <fullName evidence="5">Peroxiredoxin</fullName>
    </submittedName>
</protein>
<proteinExistence type="predicted"/>
<feature type="active site" description="Cysteine sulfenic acid (-SOH) intermediate; for peroxidase activity" evidence="3">
    <location>
        <position position="38"/>
    </location>
</feature>
<dbReference type="Gene3D" id="3.40.30.10">
    <property type="entry name" value="Glutaredoxin"/>
    <property type="match status" value="1"/>
</dbReference>
<dbReference type="InterPro" id="IPR024706">
    <property type="entry name" value="Peroxiredoxin_AhpC-typ"/>
</dbReference>
<name>A0A1V9GAQ0_9BACT</name>
<reference evidence="6" key="1">
    <citation type="submission" date="2016-04" db="EMBL/GenBank/DDBJ databases">
        <authorList>
            <person name="Chen L."/>
            <person name="Zhuang W."/>
            <person name="Wang G."/>
        </authorList>
    </citation>
    <scope>NUCLEOTIDE SEQUENCE [LARGE SCALE GENOMIC DNA]</scope>
    <source>
        <strain evidence="6">208</strain>
    </source>
</reference>
<evidence type="ECO:0000313" key="5">
    <source>
        <dbReference type="EMBL" id="OQP67745.1"/>
    </source>
</evidence>
<dbReference type="CDD" id="cd03018">
    <property type="entry name" value="PRX_AhpE_like"/>
    <property type="match status" value="1"/>
</dbReference>
<keyword evidence="1" id="KW-0560">Oxidoreductase</keyword>
<dbReference type="OrthoDB" id="9809746at2"/>
<dbReference type="Pfam" id="PF00578">
    <property type="entry name" value="AhpC-TSA"/>
    <property type="match status" value="1"/>
</dbReference>
<dbReference type="GO" id="GO:0016491">
    <property type="term" value="F:oxidoreductase activity"/>
    <property type="evidence" value="ECO:0007669"/>
    <property type="project" value="UniProtKB-KW"/>
</dbReference>
<accession>A0A1V9GAQ0</accession>
<dbReference type="InterPro" id="IPR036249">
    <property type="entry name" value="Thioredoxin-like_sf"/>
</dbReference>
<evidence type="ECO:0000256" key="1">
    <source>
        <dbReference type="ARBA" id="ARBA00023002"/>
    </source>
</evidence>
<dbReference type="PANTHER" id="PTHR43110:SF1">
    <property type="entry name" value="THIOL PEROXIDASE"/>
    <property type="match status" value="1"/>
</dbReference>
<evidence type="ECO:0000259" key="4">
    <source>
        <dbReference type="PROSITE" id="PS51352"/>
    </source>
</evidence>
<sequence length="149" mass="17033">MAPDFTLFDTAKNAVSLHDFKGKNVVLLFFPLAFTSVCTKELCYVRDNMALFNNVNAQVLGISVDSLYTLAKFREEQGFNFPLLSDFNKEVSKLYNSLYEEWNYNMKGVSKRASFVIDREGNIRFSEILEKAGDFPNFEGIQLTLRTIA</sequence>
<comment type="caution">
    <text evidence="5">The sequence shown here is derived from an EMBL/GenBank/DDBJ whole genome shotgun (WGS) entry which is preliminary data.</text>
</comment>
<gene>
    <name evidence="5" type="ORF">A4R26_11860</name>
</gene>
<dbReference type="PANTHER" id="PTHR43110">
    <property type="entry name" value="THIOL PEROXIDASE"/>
    <property type="match status" value="1"/>
</dbReference>
<dbReference type="AlphaFoldDB" id="A0A1V9GAQ0"/>
<keyword evidence="2" id="KW-0676">Redox-active center</keyword>
<evidence type="ECO:0000256" key="2">
    <source>
        <dbReference type="ARBA" id="ARBA00023284"/>
    </source>
</evidence>
<dbReference type="STRING" id="550983.A4R26_11860"/>
<dbReference type="InterPro" id="IPR013766">
    <property type="entry name" value="Thioredoxin_domain"/>
</dbReference>
<feature type="domain" description="Thioredoxin" evidence="4">
    <location>
        <begin position="1"/>
        <end position="149"/>
    </location>
</feature>
<dbReference type="PROSITE" id="PS51352">
    <property type="entry name" value="THIOREDOXIN_2"/>
    <property type="match status" value="1"/>
</dbReference>
<evidence type="ECO:0000256" key="3">
    <source>
        <dbReference type="PIRSR" id="PIRSR000239-1"/>
    </source>
</evidence>
<dbReference type="InterPro" id="IPR050455">
    <property type="entry name" value="Tpx_Peroxidase_subfamily"/>
</dbReference>
<dbReference type="Proteomes" id="UP000192276">
    <property type="component" value="Unassembled WGS sequence"/>
</dbReference>
<organism evidence="5 6">
    <name type="scientific">Niastella populi</name>
    <dbReference type="NCBI Taxonomy" id="550983"/>
    <lineage>
        <taxon>Bacteria</taxon>
        <taxon>Pseudomonadati</taxon>
        <taxon>Bacteroidota</taxon>
        <taxon>Chitinophagia</taxon>
        <taxon>Chitinophagales</taxon>
        <taxon>Chitinophagaceae</taxon>
        <taxon>Niastella</taxon>
    </lineage>
</organism>
<dbReference type="PIRSF" id="PIRSF000239">
    <property type="entry name" value="AHPC"/>
    <property type="match status" value="1"/>
</dbReference>
<dbReference type="RefSeq" id="WP_081161133.1">
    <property type="nucleotide sequence ID" value="NZ_LWBP01000013.1"/>
</dbReference>
<dbReference type="GO" id="GO:0016209">
    <property type="term" value="F:antioxidant activity"/>
    <property type="evidence" value="ECO:0007669"/>
    <property type="project" value="InterPro"/>
</dbReference>
<dbReference type="EMBL" id="LWBP01000013">
    <property type="protein sequence ID" value="OQP67745.1"/>
    <property type="molecule type" value="Genomic_DNA"/>
</dbReference>
<keyword evidence="6" id="KW-1185">Reference proteome</keyword>
<dbReference type="SUPFAM" id="SSF52833">
    <property type="entry name" value="Thioredoxin-like"/>
    <property type="match status" value="1"/>
</dbReference>